<proteinExistence type="predicted"/>
<feature type="domain" description="SGNH hydrolase-type esterase" evidence="2">
    <location>
        <begin position="155"/>
        <end position="324"/>
    </location>
</feature>
<dbReference type="RefSeq" id="WP_253772559.1">
    <property type="nucleotide sequence ID" value="NZ_JAMTCK010000007.1"/>
</dbReference>
<reference evidence="4" key="1">
    <citation type="submission" date="2022-06" db="EMBL/GenBank/DDBJ databases">
        <title>Genomic Encyclopedia of Archaeal and Bacterial Type Strains, Phase II (KMG-II): from individual species to whole genera.</title>
        <authorList>
            <person name="Goeker M."/>
        </authorList>
    </citation>
    <scope>NUCLEOTIDE SEQUENCE</scope>
    <source>
        <strain evidence="4">DSM 43935</strain>
    </source>
</reference>
<dbReference type="InterPro" id="IPR013830">
    <property type="entry name" value="SGNH_hydro"/>
</dbReference>
<sequence length="339" mass="35905">MSSVPAPTTRRRGLLLILGLLAGLGVLSPPPAAHAAEHGSVTDPNIVYVGRWDTSSGTAYVPNWTGAYLLTGFTGTSVTLRARDAVNIYVSIDGGADVFFAGVKGDVNLTPTRLPAGTHSLRVGYRSGDTVFQGLLLDAGAQTVRPRVSDKLVEFVGDSITAGYLTSKLAQSAYGWVLGEKLGVRHTQIARAGYCLVAQSGCVGQRDQFFRLASTGTTPWDFSRYQASAVVLNLGTNDIGHGVTGATFQANYTALLRDIRARYPSAAIFVLETLKQRYVAETRAAVAAVTNAGDRGVHYVNTEGWLTPGTDYVDGDGHPNDAGHVKLAERLAPIVAARI</sequence>
<evidence type="ECO:0000256" key="1">
    <source>
        <dbReference type="SAM" id="SignalP"/>
    </source>
</evidence>
<feature type="domain" description="Carbohydrate esterase 2 N-terminal" evidence="3">
    <location>
        <begin position="48"/>
        <end position="144"/>
    </location>
</feature>
<evidence type="ECO:0000313" key="4">
    <source>
        <dbReference type="EMBL" id="MCP2166567.1"/>
    </source>
</evidence>
<accession>A0AAE3KH79</accession>
<dbReference type="Gene3D" id="3.40.50.1110">
    <property type="entry name" value="SGNH hydrolase"/>
    <property type="match status" value="1"/>
</dbReference>
<evidence type="ECO:0000259" key="3">
    <source>
        <dbReference type="Pfam" id="PF17996"/>
    </source>
</evidence>
<dbReference type="PANTHER" id="PTHR37834:SF2">
    <property type="entry name" value="ESTERASE, SGNH HYDROLASE-TYPE"/>
    <property type="match status" value="1"/>
</dbReference>
<dbReference type="InterPro" id="IPR040794">
    <property type="entry name" value="CE2_N"/>
</dbReference>
<dbReference type="SUPFAM" id="SSF52266">
    <property type="entry name" value="SGNH hydrolase"/>
    <property type="match status" value="1"/>
</dbReference>
<name>A0AAE3KH79_9PSEU</name>
<dbReference type="PROSITE" id="PS51318">
    <property type="entry name" value="TAT"/>
    <property type="match status" value="1"/>
</dbReference>
<dbReference type="AlphaFoldDB" id="A0AAE3KH79"/>
<evidence type="ECO:0000313" key="5">
    <source>
        <dbReference type="Proteomes" id="UP001206128"/>
    </source>
</evidence>
<dbReference type="GO" id="GO:0052689">
    <property type="term" value="F:carboxylic ester hydrolase activity"/>
    <property type="evidence" value="ECO:0007669"/>
    <property type="project" value="InterPro"/>
</dbReference>
<dbReference type="InterPro" id="IPR052762">
    <property type="entry name" value="PCW_deacetylase/CE"/>
</dbReference>
<dbReference type="EMBL" id="JAMTCK010000007">
    <property type="protein sequence ID" value="MCP2166567.1"/>
    <property type="molecule type" value="Genomic_DNA"/>
</dbReference>
<dbReference type="Pfam" id="PF17996">
    <property type="entry name" value="CE2_N"/>
    <property type="match status" value="1"/>
</dbReference>
<protein>
    <submittedName>
        <fullName evidence="4">Lysophospholipase L1</fullName>
    </submittedName>
</protein>
<dbReference type="Gene3D" id="2.60.120.260">
    <property type="entry name" value="Galactose-binding domain-like"/>
    <property type="match status" value="1"/>
</dbReference>
<feature type="signal peptide" evidence="1">
    <location>
        <begin position="1"/>
        <end position="35"/>
    </location>
</feature>
<dbReference type="Proteomes" id="UP001206128">
    <property type="component" value="Unassembled WGS sequence"/>
</dbReference>
<evidence type="ECO:0000259" key="2">
    <source>
        <dbReference type="Pfam" id="PF13472"/>
    </source>
</evidence>
<dbReference type="InterPro" id="IPR037461">
    <property type="entry name" value="CtCE2-like_dom"/>
</dbReference>
<dbReference type="InterPro" id="IPR006311">
    <property type="entry name" value="TAT_signal"/>
</dbReference>
<dbReference type="PANTHER" id="PTHR37834">
    <property type="entry name" value="GDSL-LIKE LIPASE/ACYLHYDROLASE DOMAIN PROTEIN (AFU_ORTHOLOGUE AFUA_2G00620)"/>
    <property type="match status" value="1"/>
</dbReference>
<feature type="chain" id="PRO_5042069625" evidence="1">
    <location>
        <begin position="36"/>
        <end position="339"/>
    </location>
</feature>
<organism evidence="4 5">
    <name type="scientific">Goodfellowiella coeruleoviolacea</name>
    <dbReference type="NCBI Taxonomy" id="334858"/>
    <lineage>
        <taxon>Bacteria</taxon>
        <taxon>Bacillati</taxon>
        <taxon>Actinomycetota</taxon>
        <taxon>Actinomycetes</taxon>
        <taxon>Pseudonocardiales</taxon>
        <taxon>Pseudonocardiaceae</taxon>
        <taxon>Goodfellowiella</taxon>
    </lineage>
</organism>
<gene>
    <name evidence="4" type="ORF">LX83_003435</name>
</gene>
<dbReference type="InterPro" id="IPR036514">
    <property type="entry name" value="SGNH_hydro_sf"/>
</dbReference>
<keyword evidence="1" id="KW-0732">Signal</keyword>
<keyword evidence="5" id="KW-1185">Reference proteome</keyword>
<comment type="caution">
    <text evidence="4">The sequence shown here is derived from an EMBL/GenBank/DDBJ whole genome shotgun (WGS) entry which is preliminary data.</text>
</comment>
<dbReference type="Pfam" id="PF13472">
    <property type="entry name" value="Lipase_GDSL_2"/>
    <property type="match status" value="1"/>
</dbReference>
<dbReference type="CDD" id="cd01831">
    <property type="entry name" value="Endoglucanase_E_like"/>
    <property type="match status" value="1"/>
</dbReference>